<keyword evidence="5" id="KW-0408">Iron</keyword>
<keyword evidence="4" id="KW-0249">Electron transport</keyword>
<dbReference type="InterPro" id="IPR009078">
    <property type="entry name" value="Ferritin-like_SF"/>
</dbReference>
<dbReference type="GO" id="GO:0016491">
    <property type="term" value="F:oxidoreductase activity"/>
    <property type="evidence" value="ECO:0007669"/>
    <property type="project" value="InterPro"/>
</dbReference>
<evidence type="ECO:0000256" key="3">
    <source>
        <dbReference type="ARBA" id="ARBA00022723"/>
    </source>
</evidence>
<dbReference type="Proteomes" id="UP000789941">
    <property type="component" value="Unassembled WGS sequence"/>
</dbReference>
<dbReference type="Gene3D" id="1.20.1260.10">
    <property type="match status" value="1"/>
</dbReference>
<dbReference type="InterPro" id="IPR009040">
    <property type="entry name" value="Ferritin-like_diiron"/>
</dbReference>
<dbReference type="CDD" id="cd00729">
    <property type="entry name" value="rubredoxin_SM"/>
    <property type="match status" value="1"/>
</dbReference>
<dbReference type="PANTHER" id="PTHR43865:SF1">
    <property type="entry name" value="RUBRERYTHRIN-RELATED"/>
    <property type="match status" value="1"/>
</dbReference>
<keyword evidence="3" id="KW-0479">Metal-binding</keyword>
<feature type="domain" description="Ferritin-like diiron" evidence="7">
    <location>
        <begin position="1"/>
        <end position="150"/>
    </location>
</feature>
<evidence type="ECO:0000256" key="4">
    <source>
        <dbReference type="ARBA" id="ARBA00022982"/>
    </source>
</evidence>
<sequence length="195" mass="22243">MTEYKTLENLAKAFIGESMARNRYTMYASIARKEGYQNIGNIFITTADNEFEHAEWNMRMLNSVMEKTGKKIELTVDSDVPHVVGTTVENLAAAIEGEHYETTKMYPDFADLAQKEGFADVATRLRAIGRAEAHHEERYNKLLEQIKAGTLFKKTERVQWVCGKCGYVHDGLTPPNKCPACDHDKSYYMLKSELF</sequence>
<dbReference type="EMBL" id="CABMJJ010000007">
    <property type="protein sequence ID" value="VVC03224.1"/>
    <property type="molecule type" value="Genomic_DNA"/>
</dbReference>
<evidence type="ECO:0000256" key="2">
    <source>
        <dbReference type="ARBA" id="ARBA00022448"/>
    </source>
</evidence>
<gene>
    <name evidence="8" type="ORF">LFW2832_00240</name>
</gene>
<name>A0A5E4LMM1_9ARCH</name>
<dbReference type="Pfam" id="PF02915">
    <property type="entry name" value="Rubrerythrin"/>
    <property type="match status" value="1"/>
</dbReference>
<evidence type="ECO:0000313" key="9">
    <source>
        <dbReference type="Proteomes" id="UP000789941"/>
    </source>
</evidence>
<feature type="domain" description="Rubredoxin-like" evidence="6">
    <location>
        <begin position="157"/>
        <end position="191"/>
    </location>
</feature>
<dbReference type="Pfam" id="PF21349">
    <property type="entry name" value="RUBY_RBDX"/>
    <property type="match status" value="1"/>
</dbReference>
<evidence type="ECO:0000256" key="5">
    <source>
        <dbReference type="ARBA" id="ARBA00023004"/>
    </source>
</evidence>
<accession>A0A5E4LMM1</accession>
<dbReference type="NCBIfam" id="NF045767">
    <property type="entry name" value="RuberyRbr"/>
    <property type="match status" value="1"/>
</dbReference>
<evidence type="ECO:0000259" key="7">
    <source>
        <dbReference type="PROSITE" id="PS50905"/>
    </source>
</evidence>
<comment type="caution">
    <text evidence="8">The sequence shown here is derived from an EMBL/GenBank/DDBJ whole genome shotgun (WGS) entry which is preliminary data.</text>
</comment>
<dbReference type="InterPro" id="IPR048574">
    <property type="entry name" value="RUBY_RBDX"/>
</dbReference>
<dbReference type="SUPFAM" id="SSF47240">
    <property type="entry name" value="Ferritin-like"/>
    <property type="match status" value="1"/>
</dbReference>
<dbReference type="PANTHER" id="PTHR43865">
    <property type="entry name" value="RUBRERYTHRIN-RELATED"/>
    <property type="match status" value="1"/>
</dbReference>
<dbReference type="AlphaFoldDB" id="A0A5E4LMM1"/>
<dbReference type="CDD" id="cd01041">
    <property type="entry name" value="Rubrerythrin"/>
    <property type="match status" value="1"/>
</dbReference>
<dbReference type="InterPro" id="IPR012347">
    <property type="entry name" value="Ferritin-like"/>
</dbReference>
<proteinExistence type="predicted"/>
<dbReference type="InterPro" id="IPR003251">
    <property type="entry name" value="Rr_diiron-bd_dom"/>
</dbReference>
<dbReference type="Gene3D" id="2.20.28.10">
    <property type="match status" value="1"/>
</dbReference>
<dbReference type="InterPro" id="IPR024934">
    <property type="entry name" value="Rubredoxin-like_dom"/>
</dbReference>
<evidence type="ECO:0000256" key="1">
    <source>
        <dbReference type="ARBA" id="ARBA00001965"/>
    </source>
</evidence>
<comment type="cofactor">
    <cofactor evidence="1">
        <name>Fe(3+)</name>
        <dbReference type="ChEBI" id="CHEBI:29034"/>
    </cofactor>
</comment>
<reference evidence="8 9" key="1">
    <citation type="submission" date="2019-08" db="EMBL/GenBank/DDBJ databases">
        <authorList>
            <person name="Vazquez-Campos X."/>
        </authorList>
    </citation>
    <scope>NUCLEOTIDE SEQUENCE [LARGE SCALE GENOMIC DNA]</scope>
    <source>
        <strain evidence="8">LFW-283_2</strain>
    </source>
</reference>
<evidence type="ECO:0000259" key="6">
    <source>
        <dbReference type="PROSITE" id="PS50903"/>
    </source>
</evidence>
<keyword evidence="2" id="KW-0813">Transport</keyword>
<protein>
    <submittedName>
        <fullName evidence="8">Rubrerythrin</fullName>
    </submittedName>
</protein>
<organism evidence="8 9">
    <name type="scientific">Candidatus Bilamarchaeum dharawalense</name>
    <dbReference type="NCBI Taxonomy" id="2885759"/>
    <lineage>
        <taxon>Archaea</taxon>
        <taxon>Candidatus Micrarchaeota</taxon>
        <taxon>Candidatus Micrarchaeia</taxon>
        <taxon>Candidatus Anstonellales</taxon>
        <taxon>Candidatus Bilamarchaeaceae</taxon>
        <taxon>Candidatus Bilamarchaeum</taxon>
    </lineage>
</organism>
<dbReference type="SUPFAM" id="SSF57802">
    <property type="entry name" value="Rubredoxin-like"/>
    <property type="match status" value="1"/>
</dbReference>
<dbReference type="PROSITE" id="PS50905">
    <property type="entry name" value="FERRITIN_LIKE"/>
    <property type="match status" value="1"/>
</dbReference>
<dbReference type="GO" id="GO:0005506">
    <property type="term" value="F:iron ion binding"/>
    <property type="evidence" value="ECO:0007669"/>
    <property type="project" value="InterPro"/>
</dbReference>
<evidence type="ECO:0000313" key="8">
    <source>
        <dbReference type="EMBL" id="VVC03224.1"/>
    </source>
</evidence>
<dbReference type="PROSITE" id="PS50903">
    <property type="entry name" value="RUBREDOXIN_LIKE"/>
    <property type="match status" value="1"/>
</dbReference>
<dbReference type="InterPro" id="IPR052364">
    <property type="entry name" value="Rubrerythrin"/>
</dbReference>